<dbReference type="RefSeq" id="WP_320001648.1">
    <property type="nucleotide sequence ID" value="NZ_CP138348.1"/>
</dbReference>
<evidence type="ECO:0000256" key="2">
    <source>
        <dbReference type="ARBA" id="ARBA00022649"/>
    </source>
</evidence>
<sequence length="140" mass="15894">MIILDTNIISELMKGDRTDKNVYNWIANQEIKSLYTTTISQAEILLGIAILPEGKRRIELNKLAHSMFTEDFNNRILSFDEKSAIAFAQIVSNRRKKGQPISQADAQIAAITYTNNGILATRNIKDFINCNIEIVNPFYN</sequence>
<keyword evidence="5" id="KW-0378">Hydrolase</keyword>
<dbReference type="SUPFAM" id="SSF88723">
    <property type="entry name" value="PIN domain-like"/>
    <property type="match status" value="1"/>
</dbReference>
<comment type="cofactor">
    <cofactor evidence="1">
        <name>Mg(2+)</name>
        <dbReference type="ChEBI" id="CHEBI:18420"/>
    </cofactor>
</comment>
<keyword evidence="6" id="KW-0460">Magnesium</keyword>
<keyword evidence="4" id="KW-0479">Metal-binding</keyword>
<accession>A0AAF0ZGF0</accession>
<evidence type="ECO:0000259" key="8">
    <source>
        <dbReference type="Pfam" id="PF01850"/>
    </source>
</evidence>
<comment type="similarity">
    <text evidence="7">Belongs to the PINc/VapC protein family.</text>
</comment>
<dbReference type="GO" id="GO:0016787">
    <property type="term" value="F:hydrolase activity"/>
    <property type="evidence" value="ECO:0007669"/>
    <property type="project" value="UniProtKB-KW"/>
</dbReference>
<keyword evidence="3" id="KW-0540">Nuclease</keyword>
<dbReference type="EMBL" id="CP138348">
    <property type="protein sequence ID" value="WPF88864.1"/>
    <property type="molecule type" value="Genomic_DNA"/>
</dbReference>
<keyword evidence="2" id="KW-1277">Toxin-antitoxin system</keyword>
<dbReference type="InterPro" id="IPR029060">
    <property type="entry name" value="PIN-like_dom_sf"/>
</dbReference>
<evidence type="ECO:0000256" key="6">
    <source>
        <dbReference type="ARBA" id="ARBA00022842"/>
    </source>
</evidence>
<proteinExistence type="inferred from homology"/>
<dbReference type="InterPro" id="IPR002716">
    <property type="entry name" value="PIN_dom"/>
</dbReference>
<dbReference type="PANTHER" id="PTHR33653">
    <property type="entry name" value="RIBONUCLEASE VAPC2"/>
    <property type="match status" value="1"/>
</dbReference>
<evidence type="ECO:0000256" key="3">
    <source>
        <dbReference type="ARBA" id="ARBA00022722"/>
    </source>
</evidence>
<evidence type="ECO:0000256" key="4">
    <source>
        <dbReference type="ARBA" id="ARBA00022723"/>
    </source>
</evidence>
<dbReference type="PANTHER" id="PTHR33653:SF1">
    <property type="entry name" value="RIBONUCLEASE VAPC2"/>
    <property type="match status" value="1"/>
</dbReference>
<dbReference type="InterPro" id="IPR050556">
    <property type="entry name" value="Type_II_TA_system_RNase"/>
</dbReference>
<reference evidence="9" key="1">
    <citation type="submission" date="2023-11" db="EMBL/GenBank/DDBJ databases">
        <title>Genome sequence of Cyanobacterium aponinum BCRC AL20115.</title>
        <authorList>
            <person name="Chang H.-Y."/>
            <person name="Lin K.-M."/>
            <person name="Hsueh H.-T."/>
            <person name="Chu H.-A."/>
            <person name="Kuo C.-H."/>
        </authorList>
    </citation>
    <scope>NUCLEOTIDE SEQUENCE</scope>
    <source>
        <strain evidence="9">AL20115</strain>
    </source>
</reference>
<evidence type="ECO:0000256" key="5">
    <source>
        <dbReference type="ARBA" id="ARBA00022801"/>
    </source>
</evidence>
<dbReference type="GO" id="GO:0004518">
    <property type="term" value="F:nuclease activity"/>
    <property type="evidence" value="ECO:0007669"/>
    <property type="project" value="UniProtKB-KW"/>
</dbReference>
<name>A0AAF0ZGF0_9CHRO</name>
<organism evidence="9">
    <name type="scientific">Cyanobacterium aponinum AL20115</name>
    <dbReference type="NCBI Taxonomy" id="3090662"/>
    <lineage>
        <taxon>Bacteria</taxon>
        <taxon>Bacillati</taxon>
        <taxon>Cyanobacteriota</taxon>
        <taxon>Cyanophyceae</taxon>
        <taxon>Oscillatoriophycideae</taxon>
        <taxon>Chroococcales</taxon>
        <taxon>Geminocystaceae</taxon>
        <taxon>Cyanobacterium</taxon>
    </lineage>
</organism>
<evidence type="ECO:0000256" key="7">
    <source>
        <dbReference type="ARBA" id="ARBA00038093"/>
    </source>
</evidence>
<evidence type="ECO:0000313" key="9">
    <source>
        <dbReference type="EMBL" id="WPF88864.1"/>
    </source>
</evidence>
<evidence type="ECO:0000256" key="1">
    <source>
        <dbReference type="ARBA" id="ARBA00001946"/>
    </source>
</evidence>
<dbReference type="AlphaFoldDB" id="A0AAF0ZGF0"/>
<protein>
    <submittedName>
        <fullName evidence="9">Type II toxin-antitoxin system VapC family toxin</fullName>
    </submittedName>
</protein>
<feature type="domain" description="PIN" evidence="8">
    <location>
        <begin position="2"/>
        <end position="123"/>
    </location>
</feature>
<dbReference type="Gene3D" id="3.40.50.1010">
    <property type="entry name" value="5'-nuclease"/>
    <property type="match status" value="1"/>
</dbReference>
<gene>
    <name evidence="9" type="ORF">SAY89_00920</name>
</gene>
<dbReference type="GO" id="GO:0046872">
    <property type="term" value="F:metal ion binding"/>
    <property type="evidence" value="ECO:0007669"/>
    <property type="project" value="UniProtKB-KW"/>
</dbReference>
<dbReference type="Pfam" id="PF01850">
    <property type="entry name" value="PIN"/>
    <property type="match status" value="1"/>
</dbReference>
<dbReference type="CDD" id="cd18731">
    <property type="entry name" value="PIN_NgFitB-like"/>
    <property type="match status" value="1"/>
</dbReference>